<gene>
    <name evidence="2" type="ORF">NO2_0343</name>
</gene>
<feature type="transmembrane region" description="Helical" evidence="1">
    <location>
        <begin position="137"/>
        <end position="154"/>
    </location>
</feature>
<feature type="transmembrane region" description="Helical" evidence="1">
    <location>
        <begin position="199"/>
        <end position="225"/>
    </location>
</feature>
<keyword evidence="1" id="KW-0812">Transmembrane</keyword>
<dbReference type="Pfam" id="PF07136">
    <property type="entry name" value="DUF1385"/>
    <property type="match status" value="1"/>
</dbReference>
<dbReference type="PANTHER" id="PTHR42867">
    <property type="entry name" value="MEMBRANE PROTEIN-RELATED"/>
    <property type="match status" value="1"/>
</dbReference>
<evidence type="ECO:0000313" key="3">
    <source>
        <dbReference type="Proteomes" id="UP000275925"/>
    </source>
</evidence>
<dbReference type="EMBL" id="BGZO01000006">
    <property type="protein sequence ID" value="GBR75693.1"/>
    <property type="molecule type" value="Genomic_DNA"/>
</dbReference>
<name>A0A388TG02_9BACT</name>
<keyword evidence="3" id="KW-1185">Reference proteome</keyword>
<proteinExistence type="predicted"/>
<dbReference type="InterPro" id="IPR010787">
    <property type="entry name" value="DUF1385"/>
</dbReference>
<feature type="transmembrane region" description="Helical" evidence="1">
    <location>
        <begin position="94"/>
        <end position="117"/>
    </location>
</feature>
<sequence length="289" mass="32196">MAKKNKELLGGQALIEGVLMKSSTALGYAVYMPNGELRTRRVQYVPWKKKYPILGWFLIRGFVNLVEMLCLGVKALDYALSIALPDEHQRQSKYELSFSLLTSLLISFGLFIFLPAFVFTKLQSLSDDTLLLNLLEGMTRILIFIVFLLLAGLAKDMARVFGFHGAEHMVVHAYEAGVPLTVDEVRRYSRLHPRCGTSFLLIVFIVSIVVLALFGQTTLLSRLVIKPLMLPVVAGVSYELVRLMIALPPCLTRLFLGPGLLLQLLTTRRPDDQMLRAAIAALTTAKGVD</sequence>
<dbReference type="AlphaFoldDB" id="A0A388TG02"/>
<reference evidence="2 3" key="1">
    <citation type="journal article" date="2019" name="ISME J.">
        <title>Genome analyses of uncultured TG2/ZB3 bacteria in 'Margulisbacteria' specifically attached to ectosymbiotic spirochetes of protists in the termite gut.</title>
        <authorList>
            <person name="Utami Y.D."/>
            <person name="Kuwahara H."/>
            <person name="Igai K."/>
            <person name="Murakami T."/>
            <person name="Sugaya K."/>
            <person name="Morikawa T."/>
            <person name="Nagura Y."/>
            <person name="Yuki M."/>
            <person name="Deevong P."/>
            <person name="Inoue T."/>
            <person name="Kihara K."/>
            <person name="Lo N."/>
            <person name="Yamada A."/>
            <person name="Ohkuma M."/>
            <person name="Hongoh Y."/>
        </authorList>
    </citation>
    <scope>NUCLEOTIDE SEQUENCE [LARGE SCALE GENOMIC DNA]</scope>
    <source>
        <strain evidence="2">NkOx7-02</strain>
    </source>
</reference>
<dbReference type="PANTHER" id="PTHR42867:SF1">
    <property type="entry name" value="MEMBRANE PROTEIN-RELATED"/>
    <property type="match status" value="1"/>
</dbReference>
<keyword evidence="1" id="KW-1133">Transmembrane helix</keyword>
<comment type="caution">
    <text evidence="2">The sequence shown here is derived from an EMBL/GenBank/DDBJ whole genome shotgun (WGS) entry which is preliminary data.</text>
</comment>
<feature type="transmembrane region" description="Helical" evidence="1">
    <location>
        <begin position="245"/>
        <end position="266"/>
    </location>
</feature>
<keyword evidence="1" id="KW-0472">Membrane</keyword>
<evidence type="ECO:0000256" key="1">
    <source>
        <dbReference type="SAM" id="Phobius"/>
    </source>
</evidence>
<accession>A0A388TG02</accession>
<evidence type="ECO:0000313" key="2">
    <source>
        <dbReference type="EMBL" id="GBR75693.1"/>
    </source>
</evidence>
<protein>
    <submittedName>
        <fullName evidence="2">Protein DUF1385</fullName>
    </submittedName>
</protein>
<dbReference type="Proteomes" id="UP000275925">
    <property type="component" value="Unassembled WGS sequence"/>
</dbReference>
<organism evidence="2 3">
    <name type="scientific">Candidatus Termititenax persephonae</name>
    <dbReference type="NCBI Taxonomy" id="2218525"/>
    <lineage>
        <taxon>Bacteria</taxon>
        <taxon>Bacillati</taxon>
        <taxon>Candidatus Margulisiibacteriota</taxon>
        <taxon>Candidatus Termititenacia</taxon>
        <taxon>Candidatus Termititenacales</taxon>
        <taxon>Candidatus Termititenacaceae</taxon>
        <taxon>Candidatus Termititenax</taxon>
    </lineage>
</organism>